<keyword evidence="8" id="KW-1185">Reference proteome</keyword>
<dbReference type="InterPro" id="IPR008849">
    <property type="entry name" value="Synaphin"/>
</dbReference>
<comment type="function">
    <text evidence="5">Positively regulates a late step in synaptic vesicle exocytosis.</text>
</comment>
<protein>
    <submittedName>
        <fullName evidence="7">Complexin</fullName>
    </submittedName>
</protein>
<evidence type="ECO:0000256" key="1">
    <source>
        <dbReference type="ARBA" id="ARBA00005396"/>
    </source>
</evidence>
<dbReference type="Pfam" id="PF05835">
    <property type="entry name" value="Synaphin"/>
    <property type="match status" value="1"/>
</dbReference>
<dbReference type="GO" id="GO:0031201">
    <property type="term" value="C:SNARE complex"/>
    <property type="evidence" value="ECO:0007669"/>
    <property type="project" value="TreeGrafter"/>
</dbReference>
<evidence type="ECO:0000256" key="6">
    <source>
        <dbReference type="SAM" id="MobiDB-lite"/>
    </source>
</evidence>
<dbReference type="GO" id="GO:0016079">
    <property type="term" value="P:synaptic vesicle exocytosis"/>
    <property type="evidence" value="ECO:0007669"/>
    <property type="project" value="TreeGrafter"/>
</dbReference>
<evidence type="ECO:0000256" key="5">
    <source>
        <dbReference type="ARBA" id="ARBA00037297"/>
    </source>
</evidence>
<evidence type="ECO:0000256" key="2">
    <source>
        <dbReference type="ARBA" id="ARBA00022448"/>
    </source>
</evidence>
<evidence type="ECO:0000313" key="8">
    <source>
        <dbReference type="Proteomes" id="UP000230066"/>
    </source>
</evidence>
<name>A0A4E0RIM5_FASHE</name>
<dbReference type="PANTHER" id="PTHR16705">
    <property type="entry name" value="COMPLEXIN"/>
    <property type="match status" value="1"/>
</dbReference>
<comment type="caution">
    <text evidence="7">The sequence shown here is derived from an EMBL/GenBank/DDBJ whole genome shotgun (WGS) entry which is preliminary data.</text>
</comment>
<keyword evidence="3" id="KW-0268">Exocytosis</keyword>
<sequence length="152" mass="16941">MASFIAKQLIGNQLDSVKGALGDKKDDDGGSGAHEIDPEVEAARREAEERREAKHQRMEEEREVMRQGIRDKYGIKKKEEEIVNEFDFSSPEGRLGRKRKTAAEMAAEAAAAEEAENSLTNMLPENMREMANKVTEVPGKLISEATEKCSTM</sequence>
<dbReference type="GO" id="GO:0019905">
    <property type="term" value="F:syntaxin binding"/>
    <property type="evidence" value="ECO:0007669"/>
    <property type="project" value="InterPro"/>
</dbReference>
<dbReference type="PANTHER" id="PTHR16705:SF4">
    <property type="entry name" value="COMPLEXIN"/>
    <property type="match status" value="1"/>
</dbReference>
<organism evidence="7 8">
    <name type="scientific">Fasciola hepatica</name>
    <name type="common">Liver fluke</name>
    <dbReference type="NCBI Taxonomy" id="6192"/>
    <lineage>
        <taxon>Eukaryota</taxon>
        <taxon>Metazoa</taxon>
        <taxon>Spiralia</taxon>
        <taxon>Lophotrochozoa</taxon>
        <taxon>Platyhelminthes</taxon>
        <taxon>Trematoda</taxon>
        <taxon>Digenea</taxon>
        <taxon>Plagiorchiida</taxon>
        <taxon>Echinostomata</taxon>
        <taxon>Echinostomatoidea</taxon>
        <taxon>Fasciolidae</taxon>
        <taxon>Fasciola</taxon>
    </lineage>
</organism>
<dbReference type="Proteomes" id="UP000230066">
    <property type="component" value="Unassembled WGS sequence"/>
</dbReference>
<evidence type="ECO:0000256" key="3">
    <source>
        <dbReference type="ARBA" id="ARBA00022483"/>
    </source>
</evidence>
<feature type="compositionally biased region" description="Basic and acidic residues" evidence="6">
    <location>
        <begin position="21"/>
        <end position="65"/>
    </location>
</feature>
<evidence type="ECO:0000256" key="4">
    <source>
        <dbReference type="ARBA" id="ARBA00022775"/>
    </source>
</evidence>
<keyword evidence="2" id="KW-0813">Transport</keyword>
<comment type="similarity">
    <text evidence="1">Belongs to the complexin/synaphin family.</text>
</comment>
<dbReference type="Gene3D" id="1.20.5.580">
    <property type="entry name" value="Single Helix bin"/>
    <property type="match status" value="1"/>
</dbReference>
<gene>
    <name evidence="7" type="ORF">D915_000468</name>
</gene>
<dbReference type="GO" id="GO:0046928">
    <property type="term" value="P:regulation of neurotransmitter secretion"/>
    <property type="evidence" value="ECO:0007669"/>
    <property type="project" value="TreeGrafter"/>
</dbReference>
<evidence type="ECO:0000313" key="7">
    <source>
        <dbReference type="EMBL" id="THD28729.1"/>
    </source>
</evidence>
<keyword evidence="4" id="KW-0532">Neurotransmitter transport</keyword>
<dbReference type="EMBL" id="JXXN02000086">
    <property type="protein sequence ID" value="THD28729.1"/>
    <property type="molecule type" value="Genomic_DNA"/>
</dbReference>
<dbReference type="AlphaFoldDB" id="A0A4E0RIM5"/>
<reference evidence="7" key="1">
    <citation type="submission" date="2019-03" db="EMBL/GenBank/DDBJ databases">
        <title>Improved annotation for the trematode Fasciola hepatica.</title>
        <authorList>
            <person name="Choi Y.-J."/>
            <person name="Martin J."/>
            <person name="Mitreva M."/>
        </authorList>
    </citation>
    <scope>NUCLEOTIDE SEQUENCE [LARGE SCALE GENOMIC DNA]</scope>
</reference>
<dbReference type="SUPFAM" id="SSF58038">
    <property type="entry name" value="SNARE fusion complex"/>
    <property type="match status" value="1"/>
</dbReference>
<feature type="region of interest" description="Disordered" evidence="6">
    <location>
        <begin position="18"/>
        <end position="65"/>
    </location>
</feature>
<accession>A0A4E0RIM5</accession>
<proteinExistence type="inferred from homology"/>
<dbReference type="GO" id="GO:0043195">
    <property type="term" value="C:terminal bouton"/>
    <property type="evidence" value="ECO:0007669"/>
    <property type="project" value="TreeGrafter"/>
</dbReference>